<evidence type="ECO:0000313" key="2">
    <source>
        <dbReference type="Proteomes" id="UP001062846"/>
    </source>
</evidence>
<protein>
    <submittedName>
        <fullName evidence="1">Uncharacterized protein</fullName>
    </submittedName>
</protein>
<proteinExistence type="predicted"/>
<sequence length="473" mass="54701">MMMMILLLLLLCFLNCWEDDSIDIEPLLGRSSFRANLRFSYHRENPNHDDDVQVLYSYQKRYFRHCDEFLSQNEELRNFLAHILVDAGISESGAESILDEFMSLAHSMLNDPKNVDRKVLPIAVDIQIRSEAWAIARERVHREFREELARGLRCNLANLDIGNDADADLCGNPGRTITPQGREPREPLKAENQETERYPIYLPSLSFRNMDAAAAAAAAMFSYKCWEDDSIDTEPFRGRSGVRSGVRALLRFSYHRDNPNHDDQVLYSYQRQYFMLRDDLLSQNEEERNVLAILLVDALISESAAESIVNEIMSLAHSMLNDPNNVDRKVLPIAVDIQIRSEARAIDRQRSRREFREGLYRSFREERARERSHPEFRDREFADDQMARATRDSMQVVKFVPATKSSIEALERVTIFDNNSCLQVEACRICLETLPIGAEVTRMPCSHIFHGNCIVRWLESSNLCPLCRFAMPH</sequence>
<name>A0ACC0NJD4_RHOML</name>
<evidence type="ECO:0000313" key="1">
    <source>
        <dbReference type="EMBL" id="KAI8553024.1"/>
    </source>
</evidence>
<keyword evidence="2" id="KW-1185">Reference proteome</keyword>
<comment type="caution">
    <text evidence="1">The sequence shown here is derived from an EMBL/GenBank/DDBJ whole genome shotgun (WGS) entry which is preliminary data.</text>
</comment>
<reference evidence="1" key="1">
    <citation type="submission" date="2022-02" db="EMBL/GenBank/DDBJ databases">
        <title>Plant Genome Project.</title>
        <authorList>
            <person name="Zhang R.-G."/>
        </authorList>
    </citation>
    <scope>NUCLEOTIDE SEQUENCE</scope>
    <source>
        <strain evidence="1">AT1</strain>
    </source>
</reference>
<dbReference type="EMBL" id="CM046393">
    <property type="protein sequence ID" value="KAI8553024.1"/>
    <property type="molecule type" value="Genomic_DNA"/>
</dbReference>
<gene>
    <name evidence="1" type="ORF">RHMOL_Rhmol06G0313200</name>
</gene>
<dbReference type="Proteomes" id="UP001062846">
    <property type="component" value="Chromosome 6"/>
</dbReference>
<organism evidence="1 2">
    <name type="scientific">Rhododendron molle</name>
    <name type="common">Chinese azalea</name>
    <name type="synonym">Azalea mollis</name>
    <dbReference type="NCBI Taxonomy" id="49168"/>
    <lineage>
        <taxon>Eukaryota</taxon>
        <taxon>Viridiplantae</taxon>
        <taxon>Streptophyta</taxon>
        <taxon>Embryophyta</taxon>
        <taxon>Tracheophyta</taxon>
        <taxon>Spermatophyta</taxon>
        <taxon>Magnoliopsida</taxon>
        <taxon>eudicotyledons</taxon>
        <taxon>Gunneridae</taxon>
        <taxon>Pentapetalae</taxon>
        <taxon>asterids</taxon>
        <taxon>Ericales</taxon>
        <taxon>Ericaceae</taxon>
        <taxon>Ericoideae</taxon>
        <taxon>Rhodoreae</taxon>
        <taxon>Rhododendron</taxon>
    </lineage>
</organism>
<accession>A0ACC0NJD4</accession>